<dbReference type="PATRIC" id="fig|1276258.3.peg.430"/>
<dbReference type="InterPro" id="IPR027417">
    <property type="entry name" value="P-loop_NTPase"/>
</dbReference>
<protein>
    <submittedName>
        <fullName evidence="1">Uncharacterized protein</fullName>
    </submittedName>
</protein>
<dbReference type="RefSeq" id="WP_023789213.1">
    <property type="nucleotide sequence ID" value="NC_022998.1"/>
</dbReference>
<dbReference type="Proteomes" id="UP000018550">
    <property type="component" value="Chromosome"/>
</dbReference>
<dbReference type="HOGENOM" id="CLU_707694_0_0_14"/>
<gene>
    <name evidence="1" type="ORF">SAPIS_v1c04300</name>
</gene>
<proteinExistence type="predicted"/>
<dbReference type="KEGG" id="sapi:SAPIS_v1c04300"/>
<dbReference type="AlphaFoldDB" id="V5RJI8"/>
<sequence>METNLVLNSNFFGKTTINFHNNIAYLYGTNNSKKSLLLHEIYEGLKGKEIYKLSFNSSSSCVARYQCVFLKELFDLQNELKLTKSNLLRNCILKKINSHIIMQQDNENFQNRLNTFYNDLEEVINSLEFKEMFDLDEKLSVKFNIDTKAIDSLIDKLLKVYLYKEDESKEVDEKSYSRFTIRMLILEILFLEIDFNDKERPIFLLLDLPDACADDNNILKLSATILEWIGKYNINVIITVNSSFTLKLFNPDLRSINFISNSKIINLKKLKSIFKNIAVCYSFIESKSTDLIIYKQQITSLINNDDLHFEYSYYKKRIEHYLYMTHIFRKIVVIESKDVSNWNVDHKALTLNINYKDIVFLFVLSFELELSKKIDWNIENIKLKALIENY</sequence>
<dbReference type="STRING" id="1276258.SAPIS_v1c04300"/>
<organism evidence="1 2">
    <name type="scientific">Spiroplasma apis B31</name>
    <dbReference type="NCBI Taxonomy" id="1276258"/>
    <lineage>
        <taxon>Bacteria</taxon>
        <taxon>Bacillati</taxon>
        <taxon>Mycoplasmatota</taxon>
        <taxon>Mollicutes</taxon>
        <taxon>Entomoplasmatales</taxon>
        <taxon>Spiroplasmataceae</taxon>
        <taxon>Spiroplasma</taxon>
    </lineage>
</organism>
<dbReference type="SUPFAM" id="SSF52540">
    <property type="entry name" value="P-loop containing nucleoside triphosphate hydrolases"/>
    <property type="match status" value="1"/>
</dbReference>
<evidence type="ECO:0000313" key="2">
    <source>
        <dbReference type="Proteomes" id="UP000018550"/>
    </source>
</evidence>
<name>V5RJI8_SPIAP</name>
<reference evidence="1 2" key="1">
    <citation type="journal article" date="2014" name="Genome Announc.">
        <title>Complete Genome Sequence of Spiroplasma apis B31T (ATCC 33834), a Bacterium Associated with May Disease of Honeybees (Apis mellifera).</title>
        <authorList>
            <person name="Ku C."/>
            <person name="Lo W.S."/>
            <person name="Chen L.L."/>
            <person name="Kuo C.H."/>
        </authorList>
    </citation>
    <scope>NUCLEOTIDE SEQUENCE [LARGE SCALE GENOMIC DNA]</scope>
    <source>
        <strain evidence="1">B31</strain>
    </source>
</reference>
<accession>V5RJI8</accession>
<keyword evidence="2" id="KW-1185">Reference proteome</keyword>
<evidence type="ECO:0000313" key="1">
    <source>
        <dbReference type="EMBL" id="AHB36276.1"/>
    </source>
</evidence>
<dbReference type="EMBL" id="CP006682">
    <property type="protein sequence ID" value="AHB36276.1"/>
    <property type="molecule type" value="Genomic_DNA"/>
</dbReference>